<dbReference type="Gene3D" id="3.40.50.12780">
    <property type="entry name" value="N-terminal domain of ligase-like"/>
    <property type="match status" value="1"/>
</dbReference>
<dbReference type="EMBL" id="BARV01014269">
    <property type="protein sequence ID" value="GAI30740.1"/>
    <property type="molecule type" value="Genomic_DNA"/>
</dbReference>
<reference evidence="1" key="1">
    <citation type="journal article" date="2014" name="Front. Microbiol.">
        <title>High frequency of phylogenetically diverse reductive dehalogenase-homologous genes in deep subseafloor sedimentary metagenomes.</title>
        <authorList>
            <person name="Kawai M."/>
            <person name="Futagami T."/>
            <person name="Toyoda A."/>
            <person name="Takaki Y."/>
            <person name="Nishi S."/>
            <person name="Hori S."/>
            <person name="Arai W."/>
            <person name="Tsubouchi T."/>
            <person name="Morono Y."/>
            <person name="Uchiyama I."/>
            <person name="Ito T."/>
            <person name="Fujiyama A."/>
            <person name="Inagaki F."/>
            <person name="Takami H."/>
        </authorList>
    </citation>
    <scope>NUCLEOTIDE SEQUENCE</scope>
    <source>
        <strain evidence="1">Expedition CK06-06</strain>
    </source>
</reference>
<accession>X1NVB7</accession>
<organism evidence="1">
    <name type="scientific">marine sediment metagenome</name>
    <dbReference type="NCBI Taxonomy" id="412755"/>
    <lineage>
        <taxon>unclassified sequences</taxon>
        <taxon>metagenomes</taxon>
        <taxon>ecological metagenomes</taxon>
    </lineage>
</organism>
<proteinExistence type="predicted"/>
<feature type="non-terminal residue" evidence="1">
    <location>
        <position position="1"/>
    </location>
</feature>
<dbReference type="AlphaFoldDB" id="X1NVB7"/>
<feature type="non-terminal residue" evidence="1">
    <location>
        <position position="71"/>
    </location>
</feature>
<gene>
    <name evidence="1" type="ORF">S06H3_25065</name>
</gene>
<name>X1NVB7_9ZZZZ</name>
<comment type="caution">
    <text evidence="1">The sequence shown here is derived from an EMBL/GenBank/DDBJ whole genome shotgun (WGS) entry which is preliminary data.</text>
</comment>
<evidence type="ECO:0000313" key="1">
    <source>
        <dbReference type="EMBL" id="GAI30740.1"/>
    </source>
</evidence>
<dbReference type="InterPro" id="IPR042099">
    <property type="entry name" value="ANL_N_sf"/>
</dbReference>
<protein>
    <submittedName>
        <fullName evidence="1">Uncharacterized protein</fullName>
    </submittedName>
</protein>
<sequence>AKVPTPGAKDVALVVVTTLDREVQPLVRYVLGDLVQVADAPSRFTTVAPLVSVEGKLDDAIVRPDGALVTP</sequence>